<gene>
    <name evidence="2" type="ORF">SASPL_135300</name>
</gene>
<feature type="domain" description="tRNAHis guanylyltransferase catalytic" evidence="1">
    <location>
        <begin position="26"/>
        <end position="72"/>
    </location>
</feature>
<dbReference type="InterPro" id="IPR024956">
    <property type="entry name" value="tRNAHis_GuaTrfase_cat"/>
</dbReference>
<protein>
    <recommendedName>
        <fullName evidence="1">tRNAHis guanylyltransferase catalytic domain-containing protein</fullName>
    </recommendedName>
</protein>
<dbReference type="Proteomes" id="UP000298416">
    <property type="component" value="Unassembled WGS sequence"/>
</dbReference>
<dbReference type="Pfam" id="PF04446">
    <property type="entry name" value="Thg1"/>
    <property type="match status" value="1"/>
</dbReference>
<dbReference type="InterPro" id="IPR007537">
    <property type="entry name" value="tRNAHis_GuaTrfase_Thg1"/>
</dbReference>
<dbReference type="GO" id="GO:0006400">
    <property type="term" value="P:tRNA modification"/>
    <property type="evidence" value="ECO:0007669"/>
    <property type="project" value="InterPro"/>
</dbReference>
<dbReference type="GO" id="GO:0000287">
    <property type="term" value="F:magnesium ion binding"/>
    <property type="evidence" value="ECO:0007669"/>
    <property type="project" value="InterPro"/>
</dbReference>
<sequence length="80" mass="9070">MIMQRYTMPVICAALSSSSLFGYHCSFSDDHEFEKPNDARALNLMNACTVAVQEEFRDVVFAYGVSDEYRSLISFPFVSL</sequence>
<dbReference type="GO" id="GO:0008193">
    <property type="term" value="F:tRNA guanylyltransferase activity"/>
    <property type="evidence" value="ECO:0007669"/>
    <property type="project" value="InterPro"/>
</dbReference>
<proteinExistence type="predicted"/>
<dbReference type="AlphaFoldDB" id="A0A8X8WZV2"/>
<dbReference type="InterPro" id="IPR038469">
    <property type="entry name" value="tRNAHis_GuaTrfase_Thg1_sf"/>
</dbReference>
<reference evidence="2" key="2">
    <citation type="submission" date="2020-08" db="EMBL/GenBank/DDBJ databases">
        <title>Plant Genome Project.</title>
        <authorList>
            <person name="Zhang R.-G."/>
        </authorList>
    </citation>
    <scope>NUCLEOTIDE SEQUENCE</scope>
    <source>
        <strain evidence="2">Huo1</strain>
        <tissue evidence="2">Leaf</tissue>
    </source>
</reference>
<name>A0A8X8WZV2_SALSN</name>
<dbReference type="Gene3D" id="3.30.70.3000">
    <property type="match status" value="1"/>
</dbReference>
<reference evidence="2" key="1">
    <citation type="submission" date="2018-01" db="EMBL/GenBank/DDBJ databases">
        <authorList>
            <person name="Mao J.F."/>
        </authorList>
    </citation>
    <scope>NUCLEOTIDE SEQUENCE</scope>
    <source>
        <strain evidence="2">Huo1</strain>
        <tissue evidence="2">Leaf</tissue>
    </source>
</reference>
<organism evidence="2">
    <name type="scientific">Salvia splendens</name>
    <name type="common">Scarlet sage</name>
    <dbReference type="NCBI Taxonomy" id="180675"/>
    <lineage>
        <taxon>Eukaryota</taxon>
        <taxon>Viridiplantae</taxon>
        <taxon>Streptophyta</taxon>
        <taxon>Embryophyta</taxon>
        <taxon>Tracheophyta</taxon>
        <taxon>Spermatophyta</taxon>
        <taxon>Magnoliopsida</taxon>
        <taxon>eudicotyledons</taxon>
        <taxon>Gunneridae</taxon>
        <taxon>Pentapetalae</taxon>
        <taxon>asterids</taxon>
        <taxon>lamiids</taxon>
        <taxon>Lamiales</taxon>
        <taxon>Lamiaceae</taxon>
        <taxon>Nepetoideae</taxon>
        <taxon>Mentheae</taxon>
        <taxon>Salviinae</taxon>
        <taxon>Salvia</taxon>
        <taxon>Salvia subgen. Calosphace</taxon>
        <taxon>core Calosphace</taxon>
    </lineage>
</organism>
<evidence type="ECO:0000313" key="3">
    <source>
        <dbReference type="Proteomes" id="UP000298416"/>
    </source>
</evidence>
<evidence type="ECO:0000259" key="1">
    <source>
        <dbReference type="Pfam" id="PF04446"/>
    </source>
</evidence>
<evidence type="ECO:0000313" key="2">
    <source>
        <dbReference type="EMBL" id="KAG6403083.1"/>
    </source>
</evidence>
<accession>A0A8X8WZV2</accession>
<keyword evidence="3" id="KW-1185">Reference proteome</keyword>
<dbReference type="EMBL" id="PNBA02000013">
    <property type="protein sequence ID" value="KAG6403083.1"/>
    <property type="molecule type" value="Genomic_DNA"/>
</dbReference>
<dbReference type="PANTHER" id="PTHR12729:SF6">
    <property type="entry name" value="TRNA(HIS) GUANYLYLTRANSFERASE-RELATED"/>
    <property type="match status" value="1"/>
</dbReference>
<dbReference type="PANTHER" id="PTHR12729">
    <property type="entry name" value="TRNA(HIS) GUANYLYLTRANSFERASE-RELATED"/>
    <property type="match status" value="1"/>
</dbReference>
<comment type="caution">
    <text evidence="2">The sequence shown here is derived from an EMBL/GenBank/DDBJ whole genome shotgun (WGS) entry which is preliminary data.</text>
</comment>